<gene>
    <name evidence="1" type="ORF">Y1Q_0000538</name>
</gene>
<dbReference type="EMBL" id="AKHW03006283">
    <property type="protein sequence ID" value="KYO21858.1"/>
    <property type="molecule type" value="Genomic_DNA"/>
</dbReference>
<comment type="caution">
    <text evidence="1">The sequence shown here is derived from an EMBL/GenBank/DDBJ whole genome shotgun (WGS) entry which is preliminary data.</text>
</comment>
<protein>
    <submittedName>
        <fullName evidence="1">Uncharacterized protein</fullName>
    </submittedName>
</protein>
<dbReference type="Proteomes" id="UP000050525">
    <property type="component" value="Unassembled WGS sequence"/>
</dbReference>
<proteinExistence type="predicted"/>
<name>A0A151MBF3_ALLMI</name>
<dbReference type="AlphaFoldDB" id="A0A151MBF3"/>
<organism evidence="1 2">
    <name type="scientific">Alligator mississippiensis</name>
    <name type="common">American alligator</name>
    <dbReference type="NCBI Taxonomy" id="8496"/>
    <lineage>
        <taxon>Eukaryota</taxon>
        <taxon>Metazoa</taxon>
        <taxon>Chordata</taxon>
        <taxon>Craniata</taxon>
        <taxon>Vertebrata</taxon>
        <taxon>Euteleostomi</taxon>
        <taxon>Archelosauria</taxon>
        <taxon>Archosauria</taxon>
        <taxon>Crocodylia</taxon>
        <taxon>Alligatoridae</taxon>
        <taxon>Alligatorinae</taxon>
        <taxon>Alligator</taxon>
    </lineage>
</organism>
<keyword evidence="2" id="KW-1185">Reference proteome</keyword>
<accession>A0A151MBF3</accession>
<reference evidence="1 2" key="1">
    <citation type="journal article" date="2012" name="Genome Biol.">
        <title>Sequencing three crocodilian genomes to illuminate the evolution of archosaurs and amniotes.</title>
        <authorList>
            <person name="St John J.A."/>
            <person name="Braun E.L."/>
            <person name="Isberg S.R."/>
            <person name="Miles L.G."/>
            <person name="Chong A.Y."/>
            <person name="Gongora J."/>
            <person name="Dalzell P."/>
            <person name="Moran C."/>
            <person name="Bed'hom B."/>
            <person name="Abzhanov A."/>
            <person name="Burgess S.C."/>
            <person name="Cooksey A.M."/>
            <person name="Castoe T.A."/>
            <person name="Crawford N.G."/>
            <person name="Densmore L.D."/>
            <person name="Drew J.C."/>
            <person name="Edwards S.V."/>
            <person name="Faircloth B.C."/>
            <person name="Fujita M.K."/>
            <person name="Greenwold M.J."/>
            <person name="Hoffmann F.G."/>
            <person name="Howard J.M."/>
            <person name="Iguchi T."/>
            <person name="Janes D.E."/>
            <person name="Khan S.Y."/>
            <person name="Kohno S."/>
            <person name="de Koning A.J."/>
            <person name="Lance S.L."/>
            <person name="McCarthy F.M."/>
            <person name="McCormack J.E."/>
            <person name="Merchant M.E."/>
            <person name="Peterson D.G."/>
            <person name="Pollock D.D."/>
            <person name="Pourmand N."/>
            <person name="Raney B.J."/>
            <person name="Roessler K.A."/>
            <person name="Sanford J.R."/>
            <person name="Sawyer R.H."/>
            <person name="Schmidt C.J."/>
            <person name="Triplett E.W."/>
            <person name="Tuberville T.D."/>
            <person name="Venegas-Anaya M."/>
            <person name="Howard J.T."/>
            <person name="Jarvis E.D."/>
            <person name="Guillette L.J.Jr."/>
            <person name="Glenn T.C."/>
            <person name="Green R.E."/>
            <person name="Ray D.A."/>
        </authorList>
    </citation>
    <scope>NUCLEOTIDE SEQUENCE [LARGE SCALE GENOMIC DNA]</scope>
    <source>
        <strain evidence="1">KSC_2009_1</strain>
    </source>
</reference>
<sequence length="84" mass="9285">MASLFGVVCPVSGYLKWSSFMDMGNDTITLPSIPFRACSSIQHNSVMVVSSHQVNGPTANTHLHFNLFLMELLTLIGLPRYTKI</sequence>
<evidence type="ECO:0000313" key="2">
    <source>
        <dbReference type="Proteomes" id="UP000050525"/>
    </source>
</evidence>
<evidence type="ECO:0000313" key="1">
    <source>
        <dbReference type="EMBL" id="KYO21858.1"/>
    </source>
</evidence>